<protein>
    <submittedName>
        <fullName evidence="1">Uncharacterized protein</fullName>
    </submittedName>
</protein>
<evidence type="ECO:0000313" key="1">
    <source>
        <dbReference type="EMBL" id="PPU70858.1"/>
    </source>
</evidence>
<reference evidence="1 2" key="1">
    <citation type="submission" date="2016-08" db="EMBL/GenBank/DDBJ databases">
        <authorList>
            <person name="Seilhamer J.J."/>
        </authorList>
    </citation>
    <scope>NUCLEOTIDE SEQUENCE [LARGE SCALE GENOMIC DNA]</scope>
    <source>
        <strain evidence="1 2">CFBP4644</strain>
    </source>
</reference>
<comment type="caution">
    <text evidence="1">The sequence shown here is derived from an EMBL/GenBank/DDBJ whole genome shotgun (WGS) entry which is preliminary data.</text>
</comment>
<name>A0A2S7DAK3_9XANT</name>
<accession>A0A2S7DAK3</accession>
<dbReference type="EMBL" id="MDEH01000015">
    <property type="protein sequence ID" value="PPU70858.1"/>
    <property type="molecule type" value="Genomic_DNA"/>
</dbReference>
<dbReference type="AlphaFoldDB" id="A0A2S7DAK3"/>
<dbReference type="Proteomes" id="UP000239865">
    <property type="component" value="Unassembled WGS sequence"/>
</dbReference>
<proteinExistence type="predicted"/>
<evidence type="ECO:0000313" key="2">
    <source>
        <dbReference type="Proteomes" id="UP000239865"/>
    </source>
</evidence>
<sequence>MVLAAIVLWRSPRATSAVPAQASAQHLQATPRGPAPVASISTASTGNSAVVGFDGFPADSAFDPRRRFEFARNCAKFRHFDAFYKAQAASDPNWPLNNPKALAAMDADQRDRLVDNARFLVDHRQSCEPWLASVSQDLANAQIYRATLEAALQGNRQAAACFIMAPWQTPDERSPYYADLLQHYASSVGRLVQDGLNTGNWAVVLAAYQASLEQHGLRTQANVSDQHAYVIIRLIQRGASDNVERTHLADEAARRSRHLTASEVIALDAQVSALLEDRFKERSVSMQAVTDMCAN</sequence>
<gene>
    <name evidence="1" type="ORF">XmelCFBP4644_18815</name>
</gene>
<organism evidence="1 2">
    <name type="scientific">Xanthomonas melonis</name>
    <dbReference type="NCBI Taxonomy" id="56456"/>
    <lineage>
        <taxon>Bacteria</taxon>
        <taxon>Pseudomonadati</taxon>
        <taxon>Pseudomonadota</taxon>
        <taxon>Gammaproteobacteria</taxon>
        <taxon>Lysobacterales</taxon>
        <taxon>Lysobacteraceae</taxon>
        <taxon>Xanthomonas</taxon>
    </lineage>
</organism>